<keyword evidence="1" id="KW-0227">DNA damage</keyword>
<dbReference type="EMBL" id="HBGY01022981">
    <property type="protein sequence ID" value="CAD9594363.1"/>
    <property type="molecule type" value="Transcribed_RNA"/>
</dbReference>
<reference evidence="4" key="1">
    <citation type="submission" date="2021-01" db="EMBL/GenBank/DDBJ databases">
        <authorList>
            <person name="Corre E."/>
            <person name="Pelletier E."/>
            <person name="Niang G."/>
            <person name="Scheremetjew M."/>
            <person name="Finn R."/>
            <person name="Kale V."/>
            <person name="Holt S."/>
            <person name="Cochrane G."/>
            <person name="Meng A."/>
            <person name="Brown T."/>
            <person name="Cohen L."/>
        </authorList>
    </citation>
    <scope>NUCLEOTIDE SEQUENCE</scope>
    <source>
        <strain evidence="4">B650</strain>
    </source>
</reference>
<name>A0A7S2L4Q6_9STRA</name>
<accession>A0A7S2L4Q6</accession>
<dbReference type="AlphaFoldDB" id="A0A7S2L4Q6"/>
<dbReference type="PANTHER" id="PTHR21521">
    <property type="entry name" value="AMUN, ISOFORM A"/>
    <property type="match status" value="1"/>
</dbReference>
<dbReference type="PANTHER" id="PTHR21521:SF0">
    <property type="entry name" value="AMUN, ISOFORM A"/>
    <property type="match status" value="1"/>
</dbReference>
<protein>
    <submittedName>
        <fullName evidence="4">Uncharacterized protein</fullName>
    </submittedName>
</protein>
<feature type="region of interest" description="Disordered" evidence="3">
    <location>
        <begin position="135"/>
        <end position="176"/>
    </location>
</feature>
<evidence type="ECO:0000256" key="2">
    <source>
        <dbReference type="ARBA" id="ARBA00023204"/>
    </source>
</evidence>
<gene>
    <name evidence="4" type="ORF">LDAN0321_LOCUS14494</name>
</gene>
<dbReference type="GO" id="GO:0140097">
    <property type="term" value="F:catalytic activity, acting on DNA"/>
    <property type="evidence" value="ECO:0007669"/>
    <property type="project" value="UniProtKB-ARBA"/>
</dbReference>
<evidence type="ECO:0000256" key="3">
    <source>
        <dbReference type="SAM" id="MobiDB-lite"/>
    </source>
</evidence>
<sequence length="176" mass="19541">MTKNSDAEIQDSISTAFEIADTIPMNSNDDDTNDSTRIIQNSIKAITKLKGIGPATASAVLCLYRPDIFCFMDDEVIETFCDKRVYTLKAYVEMNDECRRVAHILGNDNNAWSAHRVGRALWTSAKLSAFGCDVDDADDDNKADDKEEKTIENVRRSAQAGDDGHSSGGRKRRKRA</sequence>
<dbReference type="Pfam" id="PF00633">
    <property type="entry name" value="HHH"/>
    <property type="match status" value="1"/>
</dbReference>
<organism evidence="4">
    <name type="scientific">Leptocylindrus danicus</name>
    <dbReference type="NCBI Taxonomy" id="163516"/>
    <lineage>
        <taxon>Eukaryota</taxon>
        <taxon>Sar</taxon>
        <taxon>Stramenopiles</taxon>
        <taxon>Ochrophyta</taxon>
        <taxon>Bacillariophyta</taxon>
        <taxon>Coscinodiscophyceae</taxon>
        <taxon>Chaetocerotophycidae</taxon>
        <taxon>Leptocylindrales</taxon>
        <taxon>Leptocylindraceae</taxon>
        <taxon>Leptocylindrus</taxon>
    </lineage>
</organism>
<feature type="compositionally biased region" description="Basic and acidic residues" evidence="3">
    <location>
        <begin position="143"/>
        <end position="155"/>
    </location>
</feature>
<dbReference type="SUPFAM" id="SSF48150">
    <property type="entry name" value="DNA-glycosylase"/>
    <property type="match status" value="1"/>
</dbReference>
<dbReference type="GO" id="GO:0003677">
    <property type="term" value="F:DNA binding"/>
    <property type="evidence" value="ECO:0007669"/>
    <property type="project" value="InterPro"/>
</dbReference>
<keyword evidence="2" id="KW-0234">DNA repair</keyword>
<evidence type="ECO:0000313" key="4">
    <source>
        <dbReference type="EMBL" id="CAD9594363.1"/>
    </source>
</evidence>
<dbReference type="InterPro" id="IPR000445">
    <property type="entry name" value="HhH_motif"/>
</dbReference>
<dbReference type="InterPro" id="IPR011257">
    <property type="entry name" value="DNA_glycosylase"/>
</dbReference>
<evidence type="ECO:0000256" key="1">
    <source>
        <dbReference type="ARBA" id="ARBA00022763"/>
    </source>
</evidence>
<dbReference type="GO" id="GO:0016787">
    <property type="term" value="F:hydrolase activity"/>
    <property type="evidence" value="ECO:0007669"/>
    <property type="project" value="UniProtKB-ARBA"/>
</dbReference>
<proteinExistence type="predicted"/>
<dbReference type="GO" id="GO:0006281">
    <property type="term" value="P:DNA repair"/>
    <property type="evidence" value="ECO:0007669"/>
    <property type="project" value="UniProtKB-KW"/>
</dbReference>